<accession>C0P7Z5</accession>
<sequence length="473" mass="53189">MPPGRMDGARTCRDLGEVPITEYEKERALNVMRNNKMLSSLGITGLTSLIRSSSTRKNSIAREDFDPLYEPDHSEDNDHHVANQDDPFYIERRNTNMSTGFGGTKGSKRVVAPNVEDQVGRVTRQKTKELSLVEKDIHGLTANTDEHTLISANFPAHHDDEIQMCDEGNRRPEVPMQAAMLASEGGIVIRQHMPILTHWKEYKNDKSYLEDFVGRIGGQFAIDTKNKDVKYACADLMRCNQRQMRYKLKKAYFNGVAADKVRTTSPLSTMTDEQWMQLVNMWSTPKHKEKCVNNKVIRGKVRFQQKTGSRSYIAHMHAVKQAKYGDAPPSAIDLFKECHCSRKTGFAEPVKEAIDTMEALVAEPGVEGKESKTPTEAVAQVLSSSKFLYNIGLVPATKKSCNGGDPTRVAELEAELESEKQNSLEVRAQLDALKKKVEESEEARAKELEKINDLQKGADETNALLRRLFSLNK</sequence>
<dbReference type="EMBL" id="BT064414">
    <property type="protein sequence ID" value="ACN29111.1"/>
    <property type="molecule type" value="mRNA"/>
</dbReference>
<organism evidence="2">
    <name type="scientific">Zea mays</name>
    <name type="common">Maize</name>
    <dbReference type="NCBI Taxonomy" id="4577"/>
    <lineage>
        <taxon>Eukaryota</taxon>
        <taxon>Viridiplantae</taxon>
        <taxon>Streptophyta</taxon>
        <taxon>Embryophyta</taxon>
        <taxon>Tracheophyta</taxon>
        <taxon>Spermatophyta</taxon>
        <taxon>Magnoliopsida</taxon>
        <taxon>Liliopsida</taxon>
        <taxon>Poales</taxon>
        <taxon>Poaceae</taxon>
        <taxon>PACMAD clade</taxon>
        <taxon>Panicoideae</taxon>
        <taxon>Andropogonodae</taxon>
        <taxon>Andropogoneae</taxon>
        <taxon>Tripsacinae</taxon>
        <taxon>Zea</taxon>
    </lineage>
</organism>
<dbReference type="AlphaFoldDB" id="C0P7Z5"/>
<dbReference type="Pfam" id="PF03004">
    <property type="entry name" value="Transposase_24"/>
    <property type="match status" value="1"/>
</dbReference>
<proteinExistence type="evidence at transcript level"/>
<evidence type="ECO:0000256" key="1">
    <source>
        <dbReference type="SAM" id="Coils"/>
    </source>
</evidence>
<dbReference type="InterPro" id="IPR004252">
    <property type="entry name" value="Probable_transposase_24"/>
</dbReference>
<feature type="coiled-coil region" evidence="1">
    <location>
        <begin position="409"/>
        <end position="457"/>
    </location>
</feature>
<dbReference type="PANTHER" id="PTHR33063">
    <property type="entry name" value="OS02G0583500 PROTEIN"/>
    <property type="match status" value="1"/>
</dbReference>
<reference evidence="2" key="1">
    <citation type="journal article" date="2009" name="PLoS Genet.">
        <title>Sequencing, mapping, and analysis of 27,455 maize full-length cDNAs.</title>
        <authorList>
            <person name="Soderlund C."/>
            <person name="Descour A."/>
            <person name="Kudrna D."/>
            <person name="Bomhoff M."/>
            <person name="Boyd L."/>
            <person name="Currie J."/>
            <person name="Angelova A."/>
            <person name="Collura K."/>
            <person name="Wissotski M."/>
            <person name="Ashley E."/>
            <person name="Morrow D."/>
            <person name="Fernandes J."/>
            <person name="Walbot V."/>
            <person name="Yu Y."/>
        </authorList>
    </citation>
    <scope>NUCLEOTIDE SEQUENCE</scope>
    <source>
        <strain evidence="2">B73</strain>
    </source>
</reference>
<dbReference type="EnsemblPlants" id="Zm00001eb384030_T002">
    <property type="protein sequence ID" value="Zm00001eb384030_P002"/>
    <property type="gene ID" value="Zm00001eb384030"/>
</dbReference>
<protein>
    <recommendedName>
        <fullName evidence="5">Transposase, Ptta/En/Spm, plant</fullName>
    </recommendedName>
</protein>
<evidence type="ECO:0000313" key="2">
    <source>
        <dbReference type="EMBL" id="ACN29111.1"/>
    </source>
</evidence>
<dbReference type="Proteomes" id="UP000007305">
    <property type="component" value="Chromosome 9"/>
</dbReference>
<name>C0P7Z5_MAIZE</name>
<reference evidence="3" key="4">
    <citation type="submission" date="2021-05" db="UniProtKB">
        <authorList>
            <consortium name="EnsemblPlants"/>
        </authorList>
    </citation>
    <scope>IDENTIFICATION</scope>
    <source>
        <strain evidence="3">cv. B73</strain>
    </source>
</reference>
<keyword evidence="1" id="KW-0175">Coiled coil</keyword>
<dbReference type="Gramene" id="Zm00001eb384030_T002">
    <property type="protein sequence ID" value="Zm00001eb384030_P002"/>
    <property type="gene ID" value="Zm00001eb384030"/>
</dbReference>
<evidence type="ECO:0008006" key="5">
    <source>
        <dbReference type="Google" id="ProtNLM"/>
    </source>
</evidence>
<evidence type="ECO:0000313" key="3">
    <source>
        <dbReference type="EnsemblPlants" id="Zm00001eb384030_P002"/>
    </source>
</evidence>
<dbReference type="PANTHER" id="PTHR33063:SF15">
    <property type="entry name" value="TRANSPOSASE, PTTA_EN_SPM, PLANT"/>
    <property type="match status" value="1"/>
</dbReference>
<dbReference type="ExpressionAtlas" id="C0P7Z5">
    <property type="expression patterns" value="baseline and differential"/>
</dbReference>
<keyword evidence="4" id="KW-1185">Reference proteome</keyword>
<evidence type="ECO:0000313" key="4">
    <source>
        <dbReference type="Proteomes" id="UP000007305"/>
    </source>
</evidence>
<reference evidence="3" key="3">
    <citation type="submission" date="2019-07" db="EMBL/GenBank/DDBJ databases">
        <authorList>
            <person name="Seetharam A."/>
            <person name="Woodhouse M."/>
            <person name="Cannon E."/>
        </authorList>
    </citation>
    <scope>NUCLEOTIDE SEQUENCE [LARGE SCALE GENOMIC DNA]</scope>
    <source>
        <strain evidence="3">cv. B73</strain>
    </source>
</reference>
<reference evidence="4" key="2">
    <citation type="journal article" date="2009" name="Science">
        <title>The B73 maize genome: complexity, diversity, and dynamics.</title>
        <authorList>
            <person name="Schnable P.S."/>
            <person name="Ware D."/>
            <person name="Fulton R.S."/>
            <person name="Stein J.C."/>
            <person name="Wei F."/>
            <person name="Pasternak S."/>
            <person name="Liang C."/>
            <person name="Zhang J."/>
            <person name="Fulton L."/>
            <person name="Graves T.A."/>
            <person name="Minx P."/>
            <person name="Reily A.D."/>
            <person name="Courtney L."/>
            <person name="Kruchowski S.S."/>
            <person name="Tomlinson C."/>
            <person name="Strong C."/>
            <person name="Delehaunty K."/>
            <person name="Fronick C."/>
            <person name="Courtney B."/>
            <person name="Rock S.M."/>
            <person name="Belter E."/>
            <person name="Du F."/>
            <person name="Kim K."/>
            <person name="Abbott R.M."/>
            <person name="Cotton M."/>
            <person name="Levy A."/>
            <person name="Marchetto P."/>
            <person name="Ochoa K."/>
            <person name="Jackson S.M."/>
            <person name="Gillam B."/>
            <person name="Chen W."/>
            <person name="Yan L."/>
            <person name="Higginbotham J."/>
            <person name="Cardenas M."/>
            <person name="Waligorski J."/>
            <person name="Applebaum E."/>
            <person name="Phelps L."/>
            <person name="Falcone J."/>
            <person name="Kanchi K."/>
            <person name="Thane T."/>
            <person name="Scimone A."/>
            <person name="Thane N."/>
            <person name="Henke J."/>
            <person name="Wang T."/>
            <person name="Ruppert J."/>
            <person name="Shah N."/>
            <person name="Rotter K."/>
            <person name="Hodges J."/>
            <person name="Ingenthron E."/>
            <person name="Cordes M."/>
            <person name="Kohlberg S."/>
            <person name="Sgro J."/>
            <person name="Delgado B."/>
            <person name="Mead K."/>
            <person name="Chinwalla A."/>
            <person name="Leonard S."/>
            <person name="Crouse K."/>
            <person name="Collura K."/>
            <person name="Kudrna D."/>
            <person name="Currie J."/>
            <person name="He R."/>
            <person name="Angelova A."/>
            <person name="Rajasekar S."/>
            <person name="Mueller T."/>
            <person name="Lomeli R."/>
            <person name="Scara G."/>
            <person name="Ko A."/>
            <person name="Delaney K."/>
            <person name="Wissotski M."/>
            <person name="Lopez G."/>
            <person name="Campos D."/>
            <person name="Braidotti M."/>
            <person name="Ashley E."/>
            <person name="Golser W."/>
            <person name="Kim H."/>
            <person name="Lee S."/>
            <person name="Lin J."/>
            <person name="Dujmic Z."/>
            <person name="Kim W."/>
            <person name="Talag J."/>
            <person name="Zuccolo A."/>
            <person name="Fan C."/>
            <person name="Sebastian A."/>
            <person name="Kramer M."/>
            <person name="Spiegel L."/>
            <person name="Nascimento L."/>
            <person name="Zutavern T."/>
            <person name="Miller B."/>
            <person name="Ambroise C."/>
            <person name="Muller S."/>
            <person name="Spooner W."/>
            <person name="Narechania A."/>
            <person name="Ren L."/>
            <person name="Wei S."/>
            <person name="Kumari S."/>
            <person name="Faga B."/>
            <person name="Levy M.J."/>
            <person name="McMahan L."/>
            <person name="Van Buren P."/>
            <person name="Vaughn M.W."/>
            <person name="Ying K."/>
            <person name="Yeh C.-T."/>
            <person name="Emrich S.J."/>
            <person name="Jia Y."/>
            <person name="Kalyanaraman A."/>
            <person name="Hsia A.-P."/>
            <person name="Barbazuk W.B."/>
            <person name="Baucom R.S."/>
            <person name="Brutnell T.P."/>
            <person name="Carpita N.C."/>
            <person name="Chaparro C."/>
            <person name="Chia J.-M."/>
            <person name="Deragon J.-M."/>
            <person name="Estill J.C."/>
            <person name="Fu Y."/>
            <person name="Jeddeloh J.A."/>
            <person name="Han Y."/>
            <person name="Lee H."/>
            <person name="Li P."/>
            <person name="Lisch D.R."/>
            <person name="Liu S."/>
            <person name="Liu Z."/>
            <person name="Nagel D.H."/>
            <person name="McCann M.C."/>
            <person name="SanMiguel P."/>
            <person name="Myers A.M."/>
            <person name="Nettleton D."/>
            <person name="Nguyen J."/>
            <person name="Penning B.W."/>
            <person name="Ponnala L."/>
            <person name="Schneider K.L."/>
            <person name="Schwartz D.C."/>
            <person name="Sharma A."/>
            <person name="Soderlund C."/>
            <person name="Springer N.M."/>
            <person name="Sun Q."/>
            <person name="Wang H."/>
            <person name="Waterman M."/>
            <person name="Westerman R."/>
            <person name="Wolfgruber T.K."/>
            <person name="Yang L."/>
            <person name="Yu Y."/>
            <person name="Zhang L."/>
            <person name="Zhou S."/>
            <person name="Zhu Q."/>
            <person name="Bennetzen J.L."/>
            <person name="Dawe R.K."/>
            <person name="Jiang J."/>
            <person name="Jiang N."/>
            <person name="Presting G.G."/>
            <person name="Wessler S.R."/>
            <person name="Aluru S."/>
            <person name="Martienssen R.A."/>
            <person name="Clifton S.W."/>
            <person name="McCombie W.R."/>
            <person name="Wing R.A."/>
            <person name="Wilson R.K."/>
        </authorList>
    </citation>
    <scope>NUCLEOTIDE SEQUENCE [LARGE SCALE GENOMIC DNA]</scope>
    <source>
        <strain evidence="4">cv. B73</strain>
    </source>
</reference>